<keyword evidence="4" id="KW-0167">Capsid protein</keyword>
<dbReference type="Gene3D" id="1.20.1260.10">
    <property type="match status" value="1"/>
</dbReference>
<comment type="similarity">
    <text evidence="3">Belongs to the CotF family.</text>
</comment>
<dbReference type="RefSeq" id="WP_094908312.1">
    <property type="nucleotide sequence ID" value="NZ_BJUN01000005.1"/>
</dbReference>
<dbReference type="PANTHER" id="PTHR39183:SF1">
    <property type="entry name" value="SPORE COAT PROTEIN F-LIKE PROTEIN YHCQ"/>
    <property type="match status" value="1"/>
</dbReference>
<dbReference type="STRING" id="1371.GCA_900166605_02566"/>
<evidence type="ECO:0000313" key="4">
    <source>
        <dbReference type="EMBL" id="GEK58159.1"/>
    </source>
</evidence>
<dbReference type="InterPro" id="IPR012851">
    <property type="entry name" value="Spore_coat_CotF-like"/>
</dbReference>
<dbReference type="AlphaFoldDB" id="A0A510Y4A4"/>
<evidence type="ECO:0000313" key="5">
    <source>
        <dbReference type="Proteomes" id="UP000321051"/>
    </source>
</evidence>
<evidence type="ECO:0000256" key="3">
    <source>
        <dbReference type="ARBA" id="ARBA00024344"/>
    </source>
</evidence>
<reference evidence="4 5" key="1">
    <citation type="submission" date="2019-07" db="EMBL/GenBank/DDBJ databases">
        <title>Whole genome shotgun sequence of Marinococcus halophilus NBRC 102359.</title>
        <authorList>
            <person name="Hosoyama A."/>
            <person name="Uohara A."/>
            <person name="Ohji S."/>
            <person name="Ichikawa N."/>
        </authorList>
    </citation>
    <scope>NUCLEOTIDE SEQUENCE [LARGE SCALE GENOMIC DNA]</scope>
    <source>
        <strain evidence="4 5">NBRC 102359</strain>
    </source>
</reference>
<dbReference type="GO" id="GO:0030435">
    <property type="term" value="P:sporulation resulting in formation of a cellular spore"/>
    <property type="evidence" value="ECO:0007669"/>
    <property type="project" value="UniProtKB-KW"/>
</dbReference>
<dbReference type="PANTHER" id="PTHR39183">
    <property type="entry name" value="SPORE COAT PROTEIN F-LIKE PROTEIN YHCQ"/>
    <property type="match status" value="1"/>
</dbReference>
<keyword evidence="1" id="KW-0749">Sporulation</keyword>
<comment type="caution">
    <text evidence="4">The sequence shown here is derived from an EMBL/GenBank/DDBJ whole genome shotgun (WGS) entry which is preliminary data.</text>
</comment>
<keyword evidence="4" id="KW-0946">Virion</keyword>
<dbReference type="OrthoDB" id="1930261at2"/>
<comment type="subcellular location">
    <subcellularLocation>
        <location evidence="2">Spore coat</location>
    </subcellularLocation>
</comment>
<dbReference type="Proteomes" id="UP000321051">
    <property type="component" value="Unassembled WGS sequence"/>
</dbReference>
<accession>A0A510Y4A4</accession>
<dbReference type="EMBL" id="BJUN01000005">
    <property type="protein sequence ID" value="GEK58159.1"/>
    <property type="molecule type" value="Genomic_DNA"/>
</dbReference>
<evidence type="ECO:0000256" key="1">
    <source>
        <dbReference type="ARBA" id="ARBA00022969"/>
    </source>
</evidence>
<dbReference type="Pfam" id="PF07875">
    <property type="entry name" value="Coat_F"/>
    <property type="match status" value="1"/>
</dbReference>
<organism evidence="4 5">
    <name type="scientific">Marinococcus halophilus</name>
    <dbReference type="NCBI Taxonomy" id="1371"/>
    <lineage>
        <taxon>Bacteria</taxon>
        <taxon>Bacillati</taxon>
        <taxon>Bacillota</taxon>
        <taxon>Bacilli</taxon>
        <taxon>Bacillales</taxon>
        <taxon>Bacillaceae</taxon>
        <taxon>Marinococcus</taxon>
    </lineage>
</organism>
<keyword evidence="5" id="KW-1185">Reference proteome</keyword>
<sequence length="101" mass="11344">MSSILDKIANKDLINDEVIATDLLVTSKSAVRTYAVAITETASPEVLEVLKKQLNEAIDLHHKVASFMIENEMYHAYDMKEQVDHDLKKADLALKMPTKSD</sequence>
<evidence type="ECO:0000256" key="2">
    <source>
        <dbReference type="ARBA" id="ARBA00024325"/>
    </source>
</evidence>
<proteinExistence type="inferred from homology"/>
<dbReference type="InterPro" id="IPR012347">
    <property type="entry name" value="Ferritin-like"/>
</dbReference>
<protein>
    <submittedName>
        <fullName evidence="4">Spore coat protein</fullName>
    </submittedName>
</protein>
<name>A0A510Y4A4_MARHA</name>
<gene>
    <name evidence="4" type="ORF">MHA01_10640</name>
</gene>